<dbReference type="InterPro" id="IPR051696">
    <property type="entry name" value="DENN_Domain_GEFs"/>
</dbReference>
<sequence length="114" mass="13332">DKEIRAVFLWLFAQLFQGYRWCLHIIRIHPEPVIRFHKAAFLGQRALAEDDFLMKVLDGMAFAGFVSERGPPYRATDLFDDLIANQVERIRQETGDAQKVMKHVKELAEQLFKN</sequence>
<proteinExistence type="predicted"/>
<dbReference type="PANTHER" id="PTHR12296:SF16">
    <property type="entry name" value="C-MYC PROMOTER-BINDING PROTEIN"/>
    <property type="match status" value="1"/>
</dbReference>
<dbReference type="Proteomes" id="UP001529510">
    <property type="component" value="Unassembled WGS sequence"/>
</dbReference>
<feature type="domain" description="UDENN" evidence="1">
    <location>
        <begin position="1"/>
        <end position="76"/>
    </location>
</feature>
<evidence type="ECO:0000259" key="1">
    <source>
        <dbReference type="PROSITE" id="PS50211"/>
    </source>
</evidence>
<evidence type="ECO:0000313" key="2">
    <source>
        <dbReference type="EMBL" id="KAL0196246.1"/>
    </source>
</evidence>
<feature type="non-terminal residue" evidence="2">
    <location>
        <position position="1"/>
    </location>
</feature>
<dbReference type="InterPro" id="IPR037516">
    <property type="entry name" value="Tripartite_DENN"/>
</dbReference>
<comment type="caution">
    <text evidence="2">The sequence shown here is derived from an EMBL/GenBank/DDBJ whole genome shotgun (WGS) entry which is preliminary data.</text>
</comment>
<dbReference type="SMART" id="SM00801">
    <property type="entry name" value="dDENN"/>
    <property type="match status" value="1"/>
</dbReference>
<gene>
    <name evidence="2" type="ORF">M9458_009818</name>
</gene>
<organism evidence="2 3">
    <name type="scientific">Cirrhinus mrigala</name>
    <name type="common">Mrigala</name>
    <dbReference type="NCBI Taxonomy" id="683832"/>
    <lineage>
        <taxon>Eukaryota</taxon>
        <taxon>Metazoa</taxon>
        <taxon>Chordata</taxon>
        <taxon>Craniata</taxon>
        <taxon>Vertebrata</taxon>
        <taxon>Euteleostomi</taxon>
        <taxon>Actinopterygii</taxon>
        <taxon>Neopterygii</taxon>
        <taxon>Teleostei</taxon>
        <taxon>Ostariophysi</taxon>
        <taxon>Cypriniformes</taxon>
        <taxon>Cyprinidae</taxon>
        <taxon>Labeoninae</taxon>
        <taxon>Labeonini</taxon>
        <taxon>Cirrhinus</taxon>
    </lineage>
</organism>
<dbReference type="EMBL" id="JAMKFB020000004">
    <property type="protein sequence ID" value="KAL0196246.1"/>
    <property type="molecule type" value="Genomic_DNA"/>
</dbReference>
<dbReference type="PROSITE" id="PS50211">
    <property type="entry name" value="DENN"/>
    <property type="match status" value="1"/>
</dbReference>
<name>A0ABD0REJ4_CIRMR</name>
<evidence type="ECO:0000313" key="3">
    <source>
        <dbReference type="Proteomes" id="UP001529510"/>
    </source>
</evidence>
<reference evidence="2 3" key="1">
    <citation type="submission" date="2024-05" db="EMBL/GenBank/DDBJ databases">
        <title>Genome sequencing and assembly of Indian major carp, Cirrhinus mrigala (Hamilton, 1822).</title>
        <authorList>
            <person name="Mohindra V."/>
            <person name="Chowdhury L.M."/>
            <person name="Lal K."/>
            <person name="Jena J.K."/>
        </authorList>
    </citation>
    <scope>NUCLEOTIDE SEQUENCE [LARGE SCALE GENOMIC DNA]</scope>
    <source>
        <strain evidence="2">CM1030</strain>
        <tissue evidence="2">Blood</tissue>
    </source>
</reference>
<keyword evidence="3" id="KW-1185">Reference proteome</keyword>
<dbReference type="PANTHER" id="PTHR12296">
    <property type="entry name" value="DENN DOMAIN-CONTAINING PROTEIN 4"/>
    <property type="match status" value="1"/>
</dbReference>
<dbReference type="Pfam" id="PF03455">
    <property type="entry name" value="dDENN"/>
    <property type="match status" value="1"/>
</dbReference>
<protein>
    <recommendedName>
        <fullName evidence="1">UDENN domain-containing protein</fullName>
    </recommendedName>
</protein>
<dbReference type="GO" id="GO:0005085">
    <property type="term" value="F:guanyl-nucleotide exchange factor activity"/>
    <property type="evidence" value="ECO:0007669"/>
    <property type="project" value="UniProtKB-ARBA"/>
</dbReference>
<accession>A0ABD0REJ4</accession>
<dbReference type="InterPro" id="IPR005112">
    <property type="entry name" value="dDENN_dom"/>
</dbReference>
<feature type="non-terminal residue" evidence="2">
    <location>
        <position position="114"/>
    </location>
</feature>
<dbReference type="AlphaFoldDB" id="A0ABD0REJ4"/>